<reference evidence="1 2" key="1">
    <citation type="submission" date="2021-04" db="EMBL/GenBank/DDBJ databases">
        <title>Chitinophaga sp. nov., isolated from the rhizosphere soil.</title>
        <authorList>
            <person name="He S."/>
        </authorList>
    </citation>
    <scope>NUCLEOTIDE SEQUENCE [LARGE SCALE GENOMIC DNA]</scope>
    <source>
        <strain evidence="1 2">2R12</strain>
    </source>
</reference>
<gene>
    <name evidence="1" type="ORF">KE626_25270</name>
</gene>
<dbReference type="NCBIfam" id="TIGR01409">
    <property type="entry name" value="TAT_signal_seq"/>
    <property type="match status" value="1"/>
</dbReference>
<dbReference type="InterPro" id="IPR006311">
    <property type="entry name" value="TAT_signal"/>
</dbReference>
<dbReference type="PANTHER" id="PTHR43737">
    <property type="entry name" value="BLL7424 PROTEIN"/>
    <property type="match status" value="1"/>
</dbReference>
<comment type="caution">
    <text evidence="1">The sequence shown here is derived from an EMBL/GenBank/DDBJ whole genome shotgun (WGS) entry which is preliminary data.</text>
</comment>
<protein>
    <submittedName>
        <fullName evidence="1">DUF1501 domain-containing protein</fullName>
    </submittedName>
</protein>
<evidence type="ECO:0000313" key="1">
    <source>
        <dbReference type="EMBL" id="MBS0030661.1"/>
    </source>
</evidence>
<dbReference type="InterPro" id="IPR010869">
    <property type="entry name" value="DUF1501"/>
</dbReference>
<proteinExistence type="predicted"/>
<accession>A0ABS5J623</accession>
<dbReference type="EMBL" id="JAGTXB010000016">
    <property type="protein sequence ID" value="MBS0030661.1"/>
    <property type="molecule type" value="Genomic_DNA"/>
</dbReference>
<name>A0ABS5J623_9BACT</name>
<dbReference type="InterPro" id="IPR017850">
    <property type="entry name" value="Alkaline_phosphatase_core_sf"/>
</dbReference>
<evidence type="ECO:0000313" key="2">
    <source>
        <dbReference type="Proteomes" id="UP000676386"/>
    </source>
</evidence>
<dbReference type="Proteomes" id="UP000676386">
    <property type="component" value="Unassembled WGS sequence"/>
</dbReference>
<dbReference type="Gene3D" id="3.40.720.10">
    <property type="entry name" value="Alkaline Phosphatase, subunit A"/>
    <property type="match status" value="1"/>
</dbReference>
<sequence length="507" mass="56786">MSDFHHDAEFRLHTPEFNELNKKLDRRDFLTKTSLGIGALALGSLFGNKLFSSSPHIAPASGVATGDLEADILRALPHFAPKAKRVVYLFQSGGPSQFETFDYKPMLAKMMGQNLPDSVRKGQRLTGMSANQSALPMVPSYYKFNQHGQNGTWMSELMPFTAAVVDELCIVKSMYSEAINHDPAITFFQTGNQLPGRPSIGSWISYGLGSDNNNLPTFIVLVSKNGQKDQPLYARLWGNGFLPSKYQGVQFRAGKDPVLFLNNPDGYDGKNRKEMLEYLSKLNQMQNAAYGDPEVDARIAQYEMAYRMQTSVPEVMSTADEPNEIFEMYGPDSRDSGTYAANCLLARKLLEKDVKFIQLYHQGWDQHSNLPSGIATQCKATDQATAALIKDLKQRGLLEDTLVIWGGEFGRTVYSQGKLTANDYGRDHHPRCFTMWMAGAGVKPGLVYGETDDFSYNIVKDPVHVHDFQATLLHLMGIDHERLTYKFQGRRFRLTDVEGKVVKDILT</sequence>
<dbReference type="InterPro" id="IPR019546">
    <property type="entry name" value="TAT_signal_bac_arc"/>
</dbReference>
<dbReference type="PROSITE" id="PS51318">
    <property type="entry name" value="TAT"/>
    <property type="match status" value="1"/>
</dbReference>
<organism evidence="1 2">
    <name type="scientific">Chitinophaga hostae</name>
    <dbReference type="NCBI Taxonomy" id="2831022"/>
    <lineage>
        <taxon>Bacteria</taxon>
        <taxon>Pseudomonadati</taxon>
        <taxon>Bacteroidota</taxon>
        <taxon>Chitinophagia</taxon>
        <taxon>Chitinophagales</taxon>
        <taxon>Chitinophagaceae</taxon>
        <taxon>Chitinophaga</taxon>
    </lineage>
</organism>
<dbReference type="RefSeq" id="WP_211975798.1">
    <property type="nucleotide sequence ID" value="NZ_CBFHAM010000002.1"/>
</dbReference>
<dbReference type="SUPFAM" id="SSF53649">
    <property type="entry name" value="Alkaline phosphatase-like"/>
    <property type="match status" value="1"/>
</dbReference>
<keyword evidence="2" id="KW-1185">Reference proteome</keyword>
<dbReference type="Pfam" id="PF07394">
    <property type="entry name" value="DUF1501"/>
    <property type="match status" value="1"/>
</dbReference>
<dbReference type="PANTHER" id="PTHR43737:SF1">
    <property type="entry name" value="DUF1501 DOMAIN-CONTAINING PROTEIN"/>
    <property type="match status" value="1"/>
</dbReference>